<evidence type="ECO:0000313" key="2">
    <source>
        <dbReference type="Proteomes" id="UP001589670"/>
    </source>
</evidence>
<dbReference type="EMBL" id="JBHMEC010000002">
    <property type="protein sequence ID" value="MFB9148265.1"/>
    <property type="molecule type" value="Genomic_DNA"/>
</dbReference>
<protein>
    <submittedName>
        <fullName evidence="1">Uncharacterized protein</fullName>
    </submittedName>
</protein>
<organism evidence="1 2">
    <name type="scientific">Roseovarius ramblicola</name>
    <dbReference type="NCBI Taxonomy" id="2022336"/>
    <lineage>
        <taxon>Bacteria</taxon>
        <taxon>Pseudomonadati</taxon>
        <taxon>Pseudomonadota</taxon>
        <taxon>Alphaproteobacteria</taxon>
        <taxon>Rhodobacterales</taxon>
        <taxon>Roseobacteraceae</taxon>
        <taxon>Roseovarius</taxon>
    </lineage>
</organism>
<keyword evidence="2" id="KW-1185">Reference proteome</keyword>
<proteinExistence type="predicted"/>
<evidence type="ECO:0000313" key="1">
    <source>
        <dbReference type="EMBL" id="MFB9148265.1"/>
    </source>
</evidence>
<dbReference type="RefSeq" id="WP_377066019.1">
    <property type="nucleotide sequence ID" value="NZ_JBHMEC010000002.1"/>
</dbReference>
<dbReference type="Proteomes" id="UP001589670">
    <property type="component" value="Unassembled WGS sequence"/>
</dbReference>
<name>A0ABV5HX34_9RHOB</name>
<accession>A0ABV5HX34</accession>
<comment type="caution">
    <text evidence="1">The sequence shown here is derived from an EMBL/GenBank/DDBJ whole genome shotgun (WGS) entry which is preliminary data.</text>
</comment>
<reference evidence="1 2" key="1">
    <citation type="submission" date="2024-09" db="EMBL/GenBank/DDBJ databases">
        <authorList>
            <person name="Sun Q."/>
            <person name="Mori K."/>
        </authorList>
    </citation>
    <scope>NUCLEOTIDE SEQUENCE [LARGE SCALE GENOMIC DNA]</scope>
    <source>
        <strain evidence="1 2">CECT 9424</strain>
    </source>
</reference>
<sequence length="159" mass="16518">MTDVARRSHPGRDHGSPALGAATLFLSLLPAAAQAGAWADFEARCLSALQDFAAPVVARLGPGTAGGGVTRYALDGDRALRVETAPAGGRIACAVRDPSGDAVPGFDAWVAEAVAAGRYVPVADGRWRSKGWIEPVLEVQETRTDAGLTLRILETNLEA</sequence>
<gene>
    <name evidence="1" type="ORF">ACFFU4_00700</name>
</gene>